<proteinExistence type="predicted"/>
<protein>
    <submittedName>
        <fullName evidence="1">Uncharacterized protein</fullName>
    </submittedName>
</protein>
<evidence type="ECO:0000313" key="1">
    <source>
        <dbReference type="EMBL" id="VDM57169.1"/>
    </source>
</evidence>
<organism evidence="1 2">
    <name type="scientific">Angiostrongylus costaricensis</name>
    <name type="common">Nematode worm</name>
    <dbReference type="NCBI Taxonomy" id="334426"/>
    <lineage>
        <taxon>Eukaryota</taxon>
        <taxon>Metazoa</taxon>
        <taxon>Ecdysozoa</taxon>
        <taxon>Nematoda</taxon>
        <taxon>Chromadorea</taxon>
        <taxon>Rhabditida</taxon>
        <taxon>Rhabditina</taxon>
        <taxon>Rhabditomorpha</taxon>
        <taxon>Strongyloidea</taxon>
        <taxon>Metastrongylidae</taxon>
        <taxon>Angiostrongylus</taxon>
    </lineage>
</organism>
<dbReference type="Proteomes" id="UP000267027">
    <property type="component" value="Unassembled WGS sequence"/>
</dbReference>
<dbReference type="AlphaFoldDB" id="A0A3P7HS39"/>
<evidence type="ECO:0000313" key="2">
    <source>
        <dbReference type="Proteomes" id="UP000267027"/>
    </source>
</evidence>
<reference evidence="1 2" key="1">
    <citation type="submission" date="2018-11" db="EMBL/GenBank/DDBJ databases">
        <authorList>
            <consortium name="Pathogen Informatics"/>
        </authorList>
    </citation>
    <scope>NUCLEOTIDE SEQUENCE [LARGE SCALE GENOMIC DNA]</scope>
    <source>
        <strain evidence="1 2">Costa Rica</strain>
    </source>
</reference>
<dbReference type="OrthoDB" id="4473401at2759"/>
<gene>
    <name evidence="1" type="ORF">ACOC_LOCUS5584</name>
</gene>
<sequence length="84" mass="9577">MNCNCASFNPYSQLSSNINDQNKSAFIFLENSESPRLPSFLAYQIRTRIGGYHYPRTQLGKSCKDNFCPSNFTCHDGEIFAYCC</sequence>
<accession>A0A3P7HS39</accession>
<dbReference type="EMBL" id="UYYA01003880">
    <property type="protein sequence ID" value="VDM57169.1"/>
    <property type="molecule type" value="Genomic_DNA"/>
</dbReference>
<keyword evidence="2" id="KW-1185">Reference proteome</keyword>
<name>A0A3P7HS39_ANGCS</name>